<dbReference type="OrthoDB" id="2353304at2"/>
<dbReference type="Proteomes" id="UP000248066">
    <property type="component" value="Unassembled WGS sequence"/>
</dbReference>
<evidence type="ECO:0000313" key="2">
    <source>
        <dbReference type="EMBL" id="PYZ95517.1"/>
    </source>
</evidence>
<sequence length="114" mass="12904">MEPLYKEFYNDEEVVKTVEALKRKGVDEDNVYILTHDDDRTDRVADNADANTVNMSEQGIDTSVKNVFRKKGDELRAQFEELGFSSNKAHSLEEELDEGKVIVVVKDAPADLVL</sequence>
<evidence type="ECO:0000259" key="1">
    <source>
        <dbReference type="Pfam" id="PF11181"/>
    </source>
</evidence>
<feature type="domain" description="General stress protein 17M-like" evidence="1">
    <location>
        <begin position="4"/>
        <end position="99"/>
    </location>
</feature>
<organism evidence="2 3">
    <name type="scientific">Alteribacter lacisalsi</name>
    <dbReference type="NCBI Taxonomy" id="2045244"/>
    <lineage>
        <taxon>Bacteria</taxon>
        <taxon>Bacillati</taxon>
        <taxon>Bacillota</taxon>
        <taxon>Bacilli</taxon>
        <taxon>Bacillales</taxon>
        <taxon>Bacillaceae</taxon>
        <taxon>Alteribacter</taxon>
    </lineage>
</organism>
<gene>
    <name evidence="2" type="ORF">CR205_18475</name>
</gene>
<dbReference type="Pfam" id="PF11181">
    <property type="entry name" value="YflT"/>
    <property type="match status" value="1"/>
</dbReference>
<dbReference type="AlphaFoldDB" id="A0A2W0H2S5"/>
<proteinExistence type="predicted"/>
<evidence type="ECO:0000313" key="3">
    <source>
        <dbReference type="Proteomes" id="UP000248066"/>
    </source>
</evidence>
<keyword evidence="3" id="KW-1185">Reference proteome</keyword>
<name>A0A2W0H2S5_9BACI</name>
<dbReference type="EMBL" id="PDOF01000004">
    <property type="protein sequence ID" value="PYZ95517.1"/>
    <property type="molecule type" value="Genomic_DNA"/>
</dbReference>
<protein>
    <submittedName>
        <fullName evidence="2">General stress protein</fullName>
    </submittedName>
</protein>
<dbReference type="InterPro" id="IPR025889">
    <property type="entry name" value="GSP17M-like_dom"/>
</dbReference>
<accession>A0A2W0H2S5</accession>
<comment type="caution">
    <text evidence="2">The sequence shown here is derived from an EMBL/GenBank/DDBJ whole genome shotgun (WGS) entry which is preliminary data.</text>
</comment>
<dbReference type="RefSeq" id="WP_110521643.1">
    <property type="nucleotide sequence ID" value="NZ_PDOF01000004.1"/>
</dbReference>
<reference evidence="2 3" key="1">
    <citation type="submission" date="2017-10" db="EMBL/GenBank/DDBJ databases">
        <title>Bacillus sp. nov., a halophilic bacterium isolated from a Yangshapao Lake.</title>
        <authorList>
            <person name="Wang H."/>
        </authorList>
    </citation>
    <scope>NUCLEOTIDE SEQUENCE [LARGE SCALE GENOMIC DNA]</scope>
    <source>
        <strain evidence="2 3">YSP-3</strain>
    </source>
</reference>